<dbReference type="VEuPathDB" id="PiroplasmaDB:BEWA_023930"/>
<protein>
    <submittedName>
        <fullName evidence="2">Uncharacterized protein</fullName>
    </submittedName>
</protein>
<proteinExistence type="predicted"/>
<feature type="region of interest" description="Disordered" evidence="1">
    <location>
        <begin position="1"/>
        <end position="33"/>
    </location>
</feature>
<name>L0AXC0_THEEQ</name>
<evidence type="ECO:0000313" key="2">
    <source>
        <dbReference type="EMBL" id="AFZ79544.1"/>
    </source>
</evidence>
<reference evidence="2 3" key="1">
    <citation type="journal article" date="2012" name="BMC Genomics">
        <title>Comparative genomic analysis and phylogenetic position of Theileria equi.</title>
        <authorList>
            <person name="Kappmeyer L.S."/>
            <person name="Thiagarajan M."/>
            <person name="Herndon D.R."/>
            <person name="Ramsay J.D."/>
            <person name="Caler E."/>
            <person name="Djikeng A."/>
            <person name="Gillespie J.J."/>
            <person name="Lau A.O."/>
            <person name="Roalson E.H."/>
            <person name="Silva J.C."/>
            <person name="Silva M.G."/>
            <person name="Suarez C.E."/>
            <person name="Ueti M.W."/>
            <person name="Nene V.M."/>
            <person name="Mealey R.H."/>
            <person name="Knowles D.P."/>
            <person name="Brayton K.A."/>
        </authorList>
    </citation>
    <scope>NUCLEOTIDE SEQUENCE [LARGE SCALE GENOMIC DNA]</scope>
    <source>
        <strain evidence="2 3">WA</strain>
    </source>
</reference>
<accession>L0AXC0</accession>
<evidence type="ECO:0000256" key="1">
    <source>
        <dbReference type="SAM" id="MobiDB-lite"/>
    </source>
</evidence>
<dbReference type="RefSeq" id="XP_004829210.1">
    <property type="nucleotide sequence ID" value="XM_004829153.1"/>
</dbReference>
<gene>
    <name evidence="2" type="ORF">BEWA_023930</name>
</gene>
<evidence type="ECO:0000313" key="3">
    <source>
        <dbReference type="Proteomes" id="UP000031512"/>
    </source>
</evidence>
<organism evidence="2 3">
    <name type="scientific">Theileria equi strain WA</name>
    <dbReference type="NCBI Taxonomy" id="1537102"/>
    <lineage>
        <taxon>Eukaryota</taxon>
        <taxon>Sar</taxon>
        <taxon>Alveolata</taxon>
        <taxon>Apicomplexa</taxon>
        <taxon>Aconoidasida</taxon>
        <taxon>Piroplasmida</taxon>
        <taxon>Theileriidae</taxon>
        <taxon>Theileria</taxon>
    </lineage>
</organism>
<feature type="compositionally biased region" description="Polar residues" evidence="1">
    <location>
        <begin position="1"/>
        <end position="11"/>
    </location>
</feature>
<dbReference type="GeneID" id="15806858"/>
<dbReference type="AlphaFoldDB" id="L0AXC0"/>
<dbReference type="KEGG" id="beq:BEWA_023930"/>
<keyword evidence="3" id="KW-1185">Reference proteome</keyword>
<dbReference type="EMBL" id="CP001669">
    <property type="protein sequence ID" value="AFZ79544.1"/>
    <property type="molecule type" value="Genomic_DNA"/>
</dbReference>
<dbReference type="Proteomes" id="UP000031512">
    <property type="component" value="Chromosome 1"/>
</dbReference>
<sequence length="797" mass="91865">MSHLGTASTCAESDANVPNPKSKGATPTDSIGSTSTELRRLATIAEYKIKLLLGSKKYRALIRNNELIDVDCLKSCILNESHSSSDIKVLELCLLMLMCLRTWHKHSGNDKCENLDINSEVINRISQNRKIFDGVSQIVRELLGNVCIWSVDTICSSKLVQLAYELLLRMESEYFFEHLELYMNRVISKESLQEEVVGSEDYYNQSYYWQIRLVQRTVTRTILTSTHLSKVMEWVKELLKSRKLNIYAMDEMACLLSQIWIRTKKPLPINFRLKLMVLQKLAKSGDSSYFERCGGSNKLIRTALHGDAELRNLAYSCLIQIPHAVDRRVLYAAINVILDNCDLSYIRDLKILVVGAHIVKKISFGVQYINRIKCLLCRLIKCNTTSYKPTLPEYREKNIIEMDIIFLDLLESYFRGSKDSMILCEEAARKNHHLIEGALRALNIARCRVALLEEEGQELSIDDYEDCIDDEPLLGMFFGVLNQELLQWSIEYSRIDLGASRYYDRKKIIKIISIIESVQNPCPLFNRLLIIFCNYLLIFDEAYKDTEVKIEAFKVLCRSIKICGTDYERYSFIPQCFKVFERIWRASAPLVKHYTMDIMKHSLDLVYSLEYTHEKNCIQPNGACEGHDSCKDDLKLSISAVFRRLSETIKLDAEFVRTVSLGFYSGSCQKYVAHGLYNLTCNNFSKDICKIVLDIALVISKNDWNPENLAIIKKLFKLCLKRKNRRNCKIVEDGYLFGATPRSLVFMSGSAIDKYISFLFRHILHNVESLEDNSLFYPDCTIKSNVLEKRFHDCPGE</sequence>